<name>A0ABW3HGI2_9GAMM</name>
<gene>
    <name evidence="1" type="ORF">ACFQ0F_08385</name>
</gene>
<accession>A0ABW3HGI2</accession>
<organism evidence="1 2">
    <name type="scientific">Paraperlucidibaca wandonensis</name>
    <dbReference type="NCBI Taxonomy" id="1268273"/>
    <lineage>
        <taxon>Bacteria</taxon>
        <taxon>Pseudomonadati</taxon>
        <taxon>Pseudomonadota</taxon>
        <taxon>Gammaproteobacteria</taxon>
        <taxon>Moraxellales</taxon>
        <taxon>Moraxellaceae</taxon>
        <taxon>Paraperlucidibaca</taxon>
    </lineage>
</organism>
<reference evidence="2" key="1">
    <citation type="journal article" date="2019" name="Int. J. Syst. Evol. Microbiol.">
        <title>The Global Catalogue of Microorganisms (GCM) 10K type strain sequencing project: providing services to taxonomists for standard genome sequencing and annotation.</title>
        <authorList>
            <consortium name="The Broad Institute Genomics Platform"/>
            <consortium name="The Broad Institute Genome Sequencing Center for Infectious Disease"/>
            <person name="Wu L."/>
            <person name="Ma J."/>
        </authorList>
    </citation>
    <scope>NUCLEOTIDE SEQUENCE [LARGE SCALE GENOMIC DNA]</scope>
    <source>
        <strain evidence="2">CCUG 63419</strain>
    </source>
</reference>
<evidence type="ECO:0008006" key="3">
    <source>
        <dbReference type="Google" id="ProtNLM"/>
    </source>
</evidence>
<dbReference type="EMBL" id="JBHTIT010000001">
    <property type="protein sequence ID" value="MFD0950401.1"/>
    <property type="molecule type" value="Genomic_DNA"/>
</dbReference>
<comment type="caution">
    <text evidence="1">The sequence shown here is derived from an EMBL/GenBank/DDBJ whole genome shotgun (WGS) entry which is preliminary data.</text>
</comment>
<protein>
    <recommendedName>
        <fullName evidence="3">Helix-destabilizing protein</fullName>
    </recommendedName>
</protein>
<keyword evidence="2" id="KW-1185">Reference proteome</keyword>
<dbReference type="RefSeq" id="WP_379071092.1">
    <property type="nucleotide sequence ID" value="NZ_JBHTIT010000001.1"/>
</dbReference>
<evidence type="ECO:0000313" key="1">
    <source>
        <dbReference type="EMBL" id="MFD0950401.1"/>
    </source>
</evidence>
<dbReference type="Proteomes" id="UP001597044">
    <property type="component" value="Unassembled WGS sequence"/>
</dbReference>
<evidence type="ECO:0000313" key="2">
    <source>
        <dbReference type="Proteomes" id="UP001597044"/>
    </source>
</evidence>
<sequence length="118" mass="13260">MSFLNSTVSKKSYLMNIYPSKGVIQSSGQAYDTTHVWLMAQQKNPNGTSGFTVEMCRWGTSENAAKFDHIRLDQTGPIEVEIELREVHKGTGDNERKEIEILNMRLVQPSVVAEKKAS</sequence>
<proteinExistence type="predicted"/>